<keyword evidence="1" id="KW-1133">Transmembrane helix</keyword>
<dbReference type="Proteomes" id="UP000464374">
    <property type="component" value="Chromosome"/>
</dbReference>
<dbReference type="EMBL" id="CP048020">
    <property type="protein sequence ID" value="QHX43927.1"/>
    <property type="molecule type" value="Genomic_DNA"/>
</dbReference>
<name>A0A6P1Y294_9SPIR</name>
<evidence type="ECO:0000313" key="2">
    <source>
        <dbReference type="EMBL" id="QHX43927.1"/>
    </source>
</evidence>
<reference evidence="2 3" key="1">
    <citation type="submission" date="2020-01" db="EMBL/GenBank/DDBJ databases">
        <title>Complete genome sequence of a human oral phylogroup 1 Treponema sp. strain ATCC 700766, originally isolated from periodontitis dental plaque.</title>
        <authorList>
            <person name="Chan Y."/>
            <person name="Huo Y.-B."/>
            <person name="Yu X.-L."/>
            <person name="Zeng H."/>
            <person name="Leung W.-K."/>
            <person name="Watt R.M."/>
        </authorList>
    </citation>
    <scope>NUCLEOTIDE SEQUENCE [LARGE SCALE GENOMIC DNA]</scope>
    <source>
        <strain evidence="2 3">OMZ 804</strain>
    </source>
</reference>
<evidence type="ECO:0000256" key="1">
    <source>
        <dbReference type="SAM" id="Phobius"/>
    </source>
</evidence>
<dbReference type="KEGG" id="trz:GWP43_11270"/>
<feature type="transmembrane region" description="Helical" evidence="1">
    <location>
        <begin position="86"/>
        <end position="109"/>
    </location>
</feature>
<evidence type="ECO:0000313" key="3">
    <source>
        <dbReference type="Proteomes" id="UP000464374"/>
    </source>
</evidence>
<accession>A0A6P1Y294</accession>
<proteinExistence type="predicted"/>
<sequence>MRFIIETKKSKDEILQIIRGNTYIKTSVFDFPKGDKYFEGSVSENSFKICRCIHYRNSFLPLIIGTIEAHEYGSTINIRMRMAISVIVFLVVWFTGVLAGCLIVPFAGFPMPAALVPYIMLVFGILLVIIPNRIEAKKAREKLEELLT</sequence>
<keyword evidence="1" id="KW-0472">Membrane</keyword>
<gene>
    <name evidence="2" type="ORF">GWP43_11270</name>
</gene>
<organism evidence="2 3">
    <name type="scientific">Treponema vincentii</name>
    <dbReference type="NCBI Taxonomy" id="69710"/>
    <lineage>
        <taxon>Bacteria</taxon>
        <taxon>Pseudomonadati</taxon>
        <taxon>Spirochaetota</taxon>
        <taxon>Spirochaetia</taxon>
        <taxon>Spirochaetales</taxon>
        <taxon>Treponemataceae</taxon>
        <taxon>Treponema</taxon>
    </lineage>
</organism>
<dbReference type="RefSeq" id="WP_162664231.1">
    <property type="nucleotide sequence ID" value="NZ_CP048020.1"/>
</dbReference>
<protein>
    <submittedName>
        <fullName evidence="2">Uncharacterized protein</fullName>
    </submittedName>
</protein>
<feature type="transmembrane region" description="Helical" evidence="1">
    <location>
        <begin position="115"/>
        <end position="134"/>
    </location>
</feature>
<dbReference type="AlphaFoldDB" id="A0A6P1Y294"/>
<keyword evidence="1" id="KW-0812">Transmembrane</keyword>